<gene>
    <name evidence="2" type="ORF">CQW23_16866</name>
</gene>
<reference evidence="3" key="2">
    <citation type="journal article" date="2017" name="J. Anim. Genet.">
        <title>Multiple reference genome sequences of hot pepper reveal the massive evolution of plant disease resistance genes by retroduplication.</title>
        <authorList>
            <person name="Kim S."/>
            <person name="Park J."/>
            <person name="Yeom S.-I."/>
            <person name="Kim Y.-M."/>
            <person name="Seo E."/>
            <person name="Kim K.-T."/>
            <person name="Kim M.-S."/>
            <person name="Lee J.M."/>
            <person name="Cheong K."/>
            <person name="Shin H.-S."/>
            <person name="Kim S.-B."/>
            <person name="Han K."/>
            <person name="Lee J."/>
            <person name="Park M."/>
            <person name="Lee H.-A."/>
            <person name="Lee H.-Y."/>
            <person name="Lee Y."/>
            <person name="Oh S."/>
            <person name="Lee J.H."/>
            <person name="Choi E."/>
            <person name="Choi E."/>
            <person name="Lee S.E."/>
            <person name="Jeon J."/>
            <person name="Kim H."/>
            <person name="Choi G."/>
            <person name="Song H."/>
            <person name="Lee J."/>
            <person name="Lee S.-C."/>
            <person name="Kwon J.-K."/>
            <person name="Lee H.-Y."/>
            <person name="Koo N."/>
            <person name="Hong Y."/>
            <person name="Kim R.W."/>
            <person name="Kang W.-H."/>
            <person name="Huh J.H."/>
            <person name="Kang B.-C."/>
            <person name="Yang T.-J."/>
            <person name="Lee Y.-H."/>
            <person name="Bennetzen J.L."/>
            <person name="Choi D."/>
        </authorList>
    </citation>
    <scope>NUCLEOTIDE SEQUENCE [LARGE SCALE GENOMIC DNA]</scope>
    <source>
        <strain evidence="3">cv. PBC81</strain>
    </source>
</reference>
<dbReference type="AlphaFoldDB" id="A0A2G2WC62"/>
<dbReference type="STRING" id="33114.A0A2G2WC62"/>
<sequence length="68" mass="7522">MEPSADTNVSKILRSLEPTVDAPDLARSLDSITYYSCDDESKPGDQGFANKHGLLHRKVQSPMTNQMN</sequence>
<evidence type="ECO:0000256" key="1">
    <source>
        <dbReference type="SAM" id="MobiDB-lite"/>
    </source>
</evidence>
<organism evidence="2 3">
    <name type="scientific">Capsicum baccatum</name>
    <name type="common">Peruvian pepper</name>
    <dbReference type="NCBI Taxonomy" id="33114"/>
    <lineage>
        <taxon>Eukaryota</taxon>
        <taxon>Viridiplantae</taxon>
        <taxon>Streptophyta</taxon>
        <taxon>Embryophyta</taxon>
        <taxon>Tracheophyta</taxon>
        <taxon>Spermatophyta</taxon>
        <taxon>Magnoliopsida</taxon>
        <taxon>eudicotyledons</taxon>
        <taxon>Gunneridae</taxon>
        <taxon>Pentapetalae</taxon>
        <taxon>asterids</taxon>
        <taxon>lamiids</taxon>
        <taxon>Solanales</taxon>
        <taxon>Solanaceae</taxon>
        <taxon>Solanoideae</taxon>
        <taxon>Capsiceae</taxon>
        <taxon>Capsicum</taxon>
    </lineage>
</organism>
<reference evidence="2 3" key="1">
    <citation type="journal article" date="2017" name="Genome Biol.">
        <title>New reference genome sequences of hot pepper reveal the massive evolution of plant disease-resistance genes by retroduplication.</title>
        <authorList>
            <person name="Kim S."/>
            <person name="Park J."/>
            <person name="Yeom S.I."/>
            <person name="Kim Y.M."/>
            <person name="Seo E."/>
            <person name="Kim K.T."/>
            <person name="Kim M.S."/>
            <person name="Lee J.M."/>
            <person name="Cheong K."/>
            <person name="Shin H.S."/>
            <person name="Kim S.B."/>
            <person name="Han K."/>
            <person name="Lee J."/>
            <person name="Park M."/>
            <person name="Lee H.A."/>
            <person name="Lee H.Y."/>
            <person name="Lee Y."/>
            <person name="Oh S."/>
            <person name="Lee J.H."/>
            <person name="Choi E."/>
            <person name="Choi E."/>
            <person name="Lee S.E."/>
            <person name="Jeon J."/>
            <person name="Kim H."/>
            <person name="Choi G."/>
            <person name="Song H."/>
            <person name="Lee J."/>
            <person name="Lee S.C."/>
            <person name="Kwon J.K."/>
            <person name="Lee H.Y."/>
            <person name="Koo N."/>
            <person name="Hong Y."/>
            <person name="Kim R.W."/>
            <person name="Kang W.H."/>
            <person name="Huh J.H."/>
            <person name="Kang B.C."/>
            <person name="Yang T.J."/>
            <person name="Lee Y.H."/>
            <person name="Bennetzen J.L."/>
            <person name="Choi D."/>
        </authorList>
    </citation>
    <scope>NUCLEOTIDE SEQUENCE [LARGE SCALE GENOMIC DNA]</scope>
    <source>
        <strain evidence="3">cv. PBC81</strain>
    </source>
</reference>
<evidence type="ECO:0000313" key="3">
    <source>
        <dbReference type="Proteomes" id="UP000224567"/>
    </source>
</evidence>
<feature type="region of interest" description="Disordered" evidence="1">
    <location>
        <begin position="40"/>
        <end position="68"/>
    </location>
</feature>
<name>A0A2G2WC62_CAPBA</name>
<accession>A0A2G2WC62</accession>
<proteinExistence type="predicted"/>
<keyword evidence="3" id="KW-1185">Reference proteome</keyword>
<dbReference type="Proteomes" id="UP000224567">
    <property type="component" value="Unassembled WGS sequence"/>
</dbReference>
<protein>
    <submittedName>
        <fullName evidence="2">Uncharacterized protein</fullName>
    </submittedName>
</protein>
<evidence type="ECO:0000313" key="2">
    <source>
        <dbReference type="EMBL" id="PHT42841.1"/>
    </source>
</evidence>
<dbReference type="EMBL" id="MLFT02000007">
    <property type="protein sequence ID" value="PHT42841.1"/>
    <property type="molecule type" value="Genomic_DNA"/>
</dbReference>
<comment type="caution">
    <text evidence="2">The sequence shown here is derived from an EMBL/GenBank/DDBJ whole genome shotgun (WGS) entry which is preliminary data.</text>
</comment>